<evidence type="ECO:0000313" key="2">
    <source>
        <dbReference type="Proteomes" id="UP001501576"/>
    </source>
</evidence>
<organism evidence="1 2">
    <name type="scientific">Streptomyces mordarskii</name>
    <dbReference type="NCBI Taxonomy" id="1226758"/>
    <lineage>
        <taxon>Bacteria</taxon>
        <taxon>Bacillati</taxon>
        <taxon>Actinomycetota</taxon>
        <taxon>Actinomycetes</taxon>
        <taxon>Kitasatosporales</taxon>
        <taxon>Streptomycetaceae</taxon>
        <taxon>Streptomyces</taxon>
    </lineage>
</organism>
<accession>A0ABN1EV36</accession>
<proteinExistence type="predicted"/>
<evidence type="ECO:0000313" key="1">
    <source>
        <dbReference type="EMBL" id="GAA0574401.1"/>
    </source>
</evidence>
<gene>
    <name evidence="1" type="ORF">GCM10010390_91730</name>
</gene>
<name>A0ABN1EV36_9ACTN</name>
<dbReference type="Proteomes" id="UP001501576">
    <property type="component" value="Unassembled WGS sequence"/>
</dbReference>
<reference evidence="1 2" key="1">
    <citation type="journal article" date="2019" name="Int. J. Syst. Evol. Microbiol.">
        <title>The Global Catalogue of Microorganisms (GCM) 10K type strain sequencing project: providing services to taxonomists for standard genome sequencing and annotation.</title>
        <authorList>
            <consortium name="The Broad Institute Genomics Platform"/>
            <consortium name="The Broad Institute Genome Sequencing Center for Infectious Disease"/>
            <person name="Wu L."/>
            <person name="Ma J."/>
        </authorList>
    </citation>
    <scope>NUCLEOTIDE SEQUENCE [LARGE SCALE GENOMIC DNA]</scope>
    <source>
        <strain evidence="1 2">JCM 5052</strain>
    </source>
</reference>
<comment type="caution">
    <text evidence="1">The sequence shown here is derived from an EMBL/GenBank/DDBJ whole genome shotgun (WGS) entry which is preliminary data.</text>
</comment>
<protein>
    <submittedName>
        <fullName evidence="1">Uncharacterized protein</fullName>
    </submittedName>
</protein>
<dbReference type="EMBL" id="BAAABZ010000097">
    <property type="protein sequence ID" value="GAA0574401.1"/>
    <property type="molecule type" value="Genomic_DNA"/>
</dbReference>
<sequence length="98" mass="10723">MAPTLIKIKKAAPTTLSKSWGQWPKDLVRGVRGPAEHPYSHTKVIDMIQGTATLPQTHRTPPWCQQPHARAGWPFGGVFVLSATASKHTSGVEGVWMI</sequence>
<keyword evidence="2" id="KW-1185">Reference proteome</keyword>